<dbReference type="AlphaFoldDB" id="A0A4Y2BKP1"/>
<sequence length="130" mass="15489">MRKNLDRVPQPQPQGRFRHFLFDMKAYDVCICHQESPAHHHPPFCCEIEKSLLHYTLSMRKNLDRVPQPPPPGRFRHFLFHMKAYDVCICHQESPAHHHPPFSCEIEKSLLHYTFSMGKNLDRGRIFCRL</sequence>
<name>A0A4Y2BKP1_ARAVE</name>
<keyword evidence="2" id="KW-1185">Reference proteome</keyword>
<reference evidence="1 2" key="1">
    <citation type="journal article" date="2019" name="Sci. Rep.">
        <title>Orb-weaving spider Araneus ventricosus genome elucidates the spidroin gene catalogue.</title>
        <authorList>
            <person name="Kono N."/>
            <person name="Nakamura H."/>
            <person name="Ohtoshi R."/>
            <person name="Moran D.A.P."/>
            <person name="Shinohara A."/>
            <person name="Yoshida Y."/>
            <person name="Fujiwara M."/>
            <person name="Mori M."/>
            <person name="Tomita M."/>
            <person name="Arakawa K."/>
        </authorList>
    </citation>
    <scope>NUCLEOTIDE SEQUENCE [LARGE SCALE GENOMIC DNA]</scope>
</reference>
<evidence type="ECO:0000313" key="1">
    <source>
        <dbReference type="EMBL" id="GBL92179.1"/>
    </source>
</evidence>
<gene>
    <name evidence="1" type="ORF">AVEN_91519_1</name>
</gene>
<dbReference type="EMBL" id="BGPR01000084">
    <property type="protein sequence ID" value="GBL92179.1"/>
    <property type="molecule type" value="Genomic_DNA"/>
</dbReference>
<proteinExistence type="predicted"/>
<dbReference type="Proteomes" id="UP000499080">
    <property type="component" value="Unassembled WGS sequence"/>
</dbReference>
<comment type="caution">
    <text evidence="1">The sequence shown here is derived from an EMBL/GenBank/DDBJ whole genome shotgun (WGS) entry which is preliminary data.</text>
</comment>
<evidence type="ECO:0000313" key="2">
    <source>
        <dbReference type="Proteomes" id="UP000499080"/>
    </source>
</evidence>
<protein>
    <submittedName>
        <fullName evidence="1">Uncharacterized protein</fullName>
    </submittedName>
</protein>
<accession>A0A4Y2BKP1</accession>
<organism evidence="1 2">
    <name type="scientific">Araneus ventricosus</name>
    <name type="common">Orbweaver spider</name>
    <name type="synonym">Epeira ventricosa</name>
    <dbReference type="NCBI Taxonomy" id="182803"/>
    <lineage>
        <taxon>Eukaryota</taxon>
        <taxon>Metazoa</taxon>
        <taxon>Ecdysozoa</taxon>
        <taxon>Arthropoda</taxon>
        <taxon>Chelicerata</taxon>
        <taxon>Arachnida</taxon>
        <taxon>Araneae</taxon>
        <taxon>Araneomorphae</taxon>
        <taxon>Entelegynae</taxon>
        <taxon>Araneoidea</taxon>
        <taxon>Araneidae</taxon>
        <taxon>Araneus</taxon>
    </lineage>
</organism>